<name>A0A6V7GSN3_9HYME</name>
<dbReference type="PANTHER" id="PTHR11759">
    <property type="entry name" value="40S RIBOSOMAL PROTEIN S14/30S RIBOSOMAL PROTEIN S11"/>
    <property type="match status" value="1"/>
</dbReference>
<reference evidence="4" key="1">
    <citation type="submission" date="2020-07" db="EMBL/GenBank/DDBJ databases">
        <authorList>
            <person name="Nazaruddin N."/>
        </authorList>
    </citation>
    <scope>NUCLEOTIDE SEQUENCE</scope>
</reference>
<evidence type="ECO:0000256" key="1">
    <source>
        <dbReference type="ARBA" id="ARBA00006194"/>
    </source>
</evidence>
<dbReference type="GO" id="GO:0006412">
    <property type="term" value="P:translation"/>
    <property type="evidence" value="ECO:0007669"/>
    <property type="project" value="InterPro"/>
</dbReference>
<keyword evidence="2" id="KW-0689">Ribosomal protein</keyword>
<evidence type="ECO:0000313" key="4">
    <source>
        <dbReference type="EMBL" id="CAD1468419.1"/>
    </source>
</evidence>
<organism evidence="4 5">
    <name type="scientific">Heterotrigona itama</name>
    <dbReference type="NCBI Taxonomy" id="395501"/>
    <lineage>
        <taxon>Eukaryota</taxon>
        <taxon>Metazoa</taxon>
        <taxon>Ecdysozoa</taxon>
        <taxon>Arthropoda</taxon>
        <taxon>Hexapoda</taxon>
        <taxon>Insecta</taxon>
        <taxon>Pterygota</taxon>
        <taxon>Neoptera</taxon>
        <taxon>Endopterygota</taxon>
        <taxon>Hymenoptera</taxon>
        <taxon>Apocrita</taxon>
        <taxon>Aculeata</taxon>
        <taxon>Apoidea</taxon>
        <taxon>Anthophila</taxon>
        <taxon>Apidae</taxon>
        <taxon>Heterotrigona</taxon>
    </lineage>
</organism>
<dbReference type="Pfam" id="PF00411">
    <property type="entry name" value="Ribosomal_S11"/>
    <property type="match status" value="1"/>
</dbReference>
<accession>A0A6V7GSN3</accession>
<dbReference type="Gene3D" id="3.30.420.80">
    <property type="entry name" value="Ribosomal protein S11"/>
    <property type="match status" value="2"/>
</dbReference>
<dbReference type="OrthoDB" id="1654884at2759"/>
<dbReference type="InterPro" id="IPR036967">
    <property type="entry name" value="Ribosomal_uS11_sf"/>
</dbReference>
<gene>
    <name evidence="4" type="ORF">MHI_LOCUS42147</name>
</gene>
<dbReference type="AlphaFoldDB" id="A0A6V7GSN3"/>
<dbReference type="SUPFAM" id="SSF53137">
    <property type="entry name" value="Translational machinery components"/>
    <property type="match status" value="1"/>
</dbReference>
<dbReference type="InterPro" id="IPR001971">
    <property type="entry name" value="Ribosomal_uS11"/>
</dbReference>
<protein>
    <submittedName>
        <fullName evidence="4">Uncharacterized protein</fullName>
    </submittedName>
</protein>
<keyword evidence="5" id="KW-1185">Reference proteome</keyword>
<evidence type="ECO:0000256" key="3">
    <source>
        <dbReference type="ARBA" id="ARBA00023274"/>
    </source>
</evidence>
<sequence>MILSTLQLATGSLTKSMIVFSKNCTILSYLKYTSFRNIHITSNIMKQFRMGSQKIRVTEEKHVVMDGEDIVTISDSDLKKLFPDASTPYQMFDGKPYNQLDIVNVKSTPNNTIMSLTDYKGKGIMLHSAGIEGFKNTRKGTNIAAQQTAVTFGKGAIKGFQLAGVNVISITDDTRISYNPPRPRKQRRI</sequence>
<comment type="caution">
    <text evidence="4">The sequence shown here is derived from an EMBL/GenBank/DDBJ whole genome shotgun (WGS) entry which is preliminary data.</text>
</comment>
<dbReference type="Proteomes" id="UP000752696">
    <property type="component" value="Unassembled WGS sequence"/>
</dbReference>
<dbReference type="GO" id="GO:0003735">
    <property type="term" value="F:structural constituent of ribosome"/>
    <property type="evidence" value="ECO:0007669"/>
    <property type="project" value="InterPro"/>
</dbReference>
<dbReference type="EMBL" id="CAJDYZ010000515">
    <property type="protein sequence ID" value="CAD1468419.1"/>
    <property type="molecule type" value="Genomic_DNA"/>
</dbReference>
<proteinExistence type="inferred from homology"/>
<evidence type="ECO:0000313" key="5">
    <source>
        <dbReference type="Proteomes" id="UP000752696"/>
    </source>
</evidence>
<dbReference type="GO" id="GO:1990904">
    <property type="term" value="C:ribonucleoprotein complex"/>
    <property type="evidence" value="ECO:0007669"/>
    <property type="project" value="UniProtKB-KW"/>
</dbReference>
<comment type="similarity">
    <text evidence="1">Belongs to the universal ribosomal protein uS11 family.</text>
</comment>
<keyword evidence="3" id="KW-0687">Ribonucleoprotein</keyword>
<evidence type="ECO:0000256" key="2">
    <source>
        <dbReference type="ARBA" id="ARBA00022980"/>
    </source>
</evidence>
<dbReference type="GO" id="GO:0005840">
    <property type="term" value="C:ribosome"/>
    <property type="evidence" value="ECO:0007669"/>
    <property type="project" value="UniProtKB-KW"/>
</dbReference>